<dbReference type="InterPro" id="IPR014840">
    <property type="entry name" value="HRD"/>
</dbReference>
<organism evidence="3 4">
    <name type="scientific">Microthlaspi erraticum</name>
    <dbReference type="NCBI Taxonomy" id="1685480"/>
    <lineage>
        <taxon>Eukaryota</taxon>
        <taxon>Viridiplantae</taxon>
        <taxon>Streptophyta</taxon>
        <taxon>Embryophyta</taxon>
        <taxon>Tracheophyta</taxon>
        <taxon>Spermatophyta</taxon>
        <taxon>Magnoliopsida</taxon>
        <taxon>eudicotyledons</taxon>
        <taxon>Gunneridae</taxon>
        <taxon>Pentapetalae</taxon>
        <taxon>rosids</taxon>
        <taxon>malvids</taxon>
        <taxon>Brassicales</taxon>
        <taxon>Brassicaceae</taxon>
        <taxon>Coluteocarpeae</taxon>
        <taxon>Microthlaspi</taxon>
    </lineage>
</organism>
<feature type="compositionally biased region" description="Polar residues" evidence="1">
    <location>
        <begin position="357"/>
        <end position="368"/>
    </location>
</feature>
<feature type="domain" description="Hpc2-related" evidence="2">
    <location>
        <begin position="116"/>
        <end position="164"/>
    </location>
</feature>
<feature type="region of interest" description="Disordered" evidence="1">
    <location>
        <begin position="108"/>
        <end position="133"/>
    </location>
</feature>
<feature type="compositionally biased region" description="Acidic residues" evidence="1">
    <location>
        <begin position="114"/>
        <end position="133"/>
    </location>
</feature>
<feature type="region of interest" description="Disordered" evidence="1">
    <location>
        <begin position="347"/>
        <end position="371"/>
    </location>
</feature>
<dbReference type="Proteomes" id="UP000467841">
    <property type="component" value="Unassembled WGS sequence"/>
</dbReference>
<name>A0A6D2K4V4_9BRAS</name>
<reference evidence="3" key="1">
    <citation type="submission" date="2020-01" db="EMBL/GenBank/DDBJ databases">
        <authorList>
            <person name="Mishra B."/>
        </authorList>
    </citation>
    <scope>NUCLEOTIDE SEQUENCE [LARGE SCALE GENOMIC DNA]</scope>
</reference>
<evidence type="ECO:0000256" key="1">
    <source>
        <dbReference type="SAM" id="MobiDB-lite"/>
    </source>
</evidence>
<proteinExistence type="predicted"/>
<accession>A0A6D2K4V4</accession>
<dbReference type="AlphaFoldDB" id="A0A6D2K4V4"/>
<evidence type="ECO:0000313" key="4">
    <source>
        <dbReference type="Proteomes" id="UP000467841"/>
    </source>
</evidence>
<sequence length="679" mass="75461">MSEVKETSGGFTGGESSRASPKVLMAGDRKLLKVELRPGDTTYVSWKKLMREASKVNGSSASVPDPPPNANPNLESRIAPVHPAEIETNGQPHSNRFNAVIEKIERLYKGQDSSDGEELDGAPDDDEYDTEDSFIDDVELDEYFEVDNSLVKHDGFYVNRGKLERMEPLTTSSQQPKKRRRKDIANSFGDAVDVSNRQTKVPITARRKDQSTASGSSLKRKYNVARKTQESPLLLELQNANVALSLDDANNSYKASPQSRNTTSHKSKEPGSSNALHQKYSNKSLHQQSNSMPGKSSLVMVRQKENNGTHDLANATGSRKSIQKKDGSNMKSKTSTLEKAIKELEKVVSESRPPAATENQEADTSSQAVKRRLPREVKLNLAKVARIAQASQGKLSTELVNRLMSIVGHLIQLRSLKRNLKIMIDMGDSANREKENRFQRINKEVLEMIRAKVSLLESEAIKQEAGSSDDFQDSVGKPSLKKFVMDAALEDKLCDLYDIFVDGLDEDPGPQIRKLYVSLAELWPNRLMDNHGIKRAICRGKERQRALYAANLGKEMDQTKMKNRRKQLVPRTDSSSRPNTSSVVQLQHSEEKRAVDPSPTTQPMVDSSRDRSNEKLKGSSSSCNPAEEARVVKRKTESVVAEKQVVLALKSQEQPPARVIAAPRILNIPEASLDLNLPS</sequence>
<feature type="region of interest" description="Disordered" evidence="1">
    <location>
        <begin position="307"/>
        <end position="334"/>
    </location>
</feature>
<feature type="region of interest" description="Disordered" evidence="1">
    <location>
        <begin position="54"/>
        <end position="76"/>
    </location>
</feature>
<feature type="compositionally biased region" description="Polar residues" evidence="1">
    <location>
        <begin position="572"/>
        <end position="587"/>
    </location>
</feature>
<feature type="region of interest" description="Disordered" evidence="1">
    <location>
        <begin position="250"/>
        <end position="276"/>
    </location>
</feature>
<dbReference type="PANTHER" id="PTHR21669:SF28">
    <property type="entry name" value="YEMANUCLEIN"/>
    <property type="match status" value="1"/>
</dbReference>
<keyword evidence="4" id="KW-1185">Reference proteome</keyword>
<dbReference type="EMBL" id="CACVBM020001384">
    <property type="protein sequence ID" value="CAA7047824.1"/>
    <property type="molecule type" value="Genomic_DNA"/>
</dbReference>
<dbReference type="GO" id="GO:0005634">
    <property type="term" value="C:nucleus"/>
    <property type="evidence" value="ECO:0007669"/>
    <property type="project" value="TreeGrafter"/>
</dbReference>
<protein>
    <recommendedName>
        <fullName evidence="2">Hpc2-related domain-containing protein</fullName>
    </recommendedName>
</protein>
<gene>
    <name evidence="3" type="ORF">MERR_LOCUS35059</name>
</gene>
<comment type="caution">
    <text evidence="3">The sequence shown here is derived from an EMBL/GenBank/DDBJ whole genome shotgun (WGS) entry which is preliminary data.</text>
</comment>
<evidence type="ECO:0000313" key="3">
    <source>
        <dbReference type="EMBL" id="CAA7047824.1"/>
    </source>
</evidence>
<feature type="compositionally biased region" description="Basic and acidic residues" evidence="1">
    <location>
        <begin position="607"/>
        <end position="617"/>
    </location>
</feature>
<feature type="region of interest" description="Disordered" evidence="1">
    <location>
        <begin position="167"/>
        <end position="223"/>
    </location>
</feature>
<evidence type="ECO:0000259" key="2">
    <source>
        <dbReference type="Pfam" id="PF08729"/>
    </source>
</evidence>
<dbReference type="Pfam" id="PF08729">
    <property type="entry name" value="HUN"/>
    <property type="match status" value="1"/>
</dbReference>
<dbReference type="GO" id="GO:0006325">
    <property type="term" value="P:chromatin organization"/>
    <property type="evidence" value="ECO:0007669"/>
    <property type="project" value="TreeGrafter"/>
</dbReference>
<dbReference type="PANTHER" id="PTHR21669">
    <property type="entry name" value="CAPZ-INTERACTING PROTEIN AND RELATED PROTEINS"/>
    <property type="match status" value="1"/>
</dbReference>
<feature type="region of interest" description="Disordered" evidence="1">
    <location>
        <begin position="1"/>
        <end position="23"/>
    </location>
</feature>
<feature type="region of interest" description="Disordered" evidence="1">
    <location>
        <begin position="552"/>
        <end position="635"/>
    </location>
</feature>
<dbReference type="OrthoDB" id="68076at2759"/>